<dbReference type="Proteomes" id="UP000231962">
    <property type="component" value="Unassembled WGS sequence"/>
</dbReference>
<dbReference type="Gene3D" id="1.10.10.10">
    <property type="entry name" value="Winged helix-like DNA-binding domain superfamily/Winged helix DNA-binding domain"/>
    <property type="match status" value="1"/>
</dbReference>
<dbReference type="GO" id="GO:0003700">
    <property type="term" value="F:DNA-binding transcription factor activity"/>
    <property type="evidence" value="ECO:0007669"/>
    <property type="project" value="InterPro"/>
</dbReference>
<dbReference type="SUPFAM" id="SSF46785">
    <property type="entry name" value="Winged helix' DNA-binding domain"/>
    <property type="match status" value="1"/>
</dbReference>
<dbReference type="PROSITE" id="PS50995">
    <property type="entry name" value="HTH_MARR_2"/>
    <property type="match status" value="1"/>
</dbReference>
<dbReference type="InterPro" id="IPR036390">
    <property type="entry name" value="WH_DNA-bd_sf"/>
</dbReference>
<dbReference type="InterPro" id="IPR000835">
    <property type="entry name" value="HTH_MarR-typ"/>
</dbReference>
<dbReference type="InterPro" id="IPR036388">
    <property type="entry name" value="WH-like_DNA-bd_sf"/>
</dbReference>
<feature type="domain" description="HTH marR-type" evidence="4">
    <location>
        <begin position="14"/>
        <end position="148"/>
    </location>
</feature>
<evidence type="ECO:0000313" key="5">
    <source>
        <dbReference type="EMBL" id="PJZ70496.1"/>
    </source>
</evidence>
<dbReference type="EMBL" id="NPDZ01000002">
    <property type="protein sequence ID" value="PJZ74332.1"/>
    <property type="molecule type" value="Genomic_DNA"/>
</dbReference>
<name>A0A2M9ZQI3_9LEPT</name>
<proteinExistence type="predicted"/>
<keyword evidence="1" id="KW-0805">Transcription regulation</keyword>
<dbReference type="PANTHER" id="PTHR42756">
    <property type="entry name" value="TRANSCRIPTIONAL REGULATOR, MARR"/>
    <property type="match status" value="1"/>
</dbReference>
<dbReference type="PRINTS" id="PR00598">
    <property type="entry name" value="HTHMARR"/>
</dbReference>
<evidence type="ECO:0000259" key="4">
    <source>
        <dbReference type="PROSITE" id="PS50995"/>
    </source>
</evidence>
<evidence type="ECO:0000313" key="8">
    <source>
        <dbReference type="Proteomes" id="UP000231990"/>
    </source>
</evidence>
<dbReference type="Proteomes" id="UP000231990">
    <property type="component" value="Unassembled WGS sequence"/>
</dbReference>
<gene>
    <name evidence="5" type="ORF">CH360_05760</name>
    <name evidence="6" type="ORF">CH373_05340</name>
</gene>
<dbReference type="SMART" id="SM00347">
    <property type="entry name" value="HTH_MARR"/>
    <property type="match status" value="1"/>
</dbReference>
<evidence type="ECO:0000256" key="1">
    <source>
        <dbReference type="ARBA" id="ARBA00023015"/>
    </source>
</evidence>
<evidence type="ECO:0000313" key="6">
    <source>
        <dbReference type="EMBL" id="PJZ74332.1"/>
    </source>
</evidence>
<dbReference type="OrthoDB" id="9799663at2"/>
<keyword evidence="7" id="KW-1185">Reference proteome</keyword>
<dbReference type="RefSeq" id="WP_100713065.1">
    <property type="nucleotide sequence ID" value="NZ_NPDY01000003.1"/>
</dbReference>
<keyword evidence="3" id="KW-0804">Transcription</keyword>
<evidence type="ECO:0000313" key="7">
    <source>
        <dbReference type="Proteomes" id="UP000231962"/>
    </source>
</evidence>
<keyword evidence="2" id="KW-0238">DNA-binding</keyword>
<reference evidence="7 8" key="1">
    <citation type="submission" date="2017-07" db="EMBL/GenBank/DDBJ databases">
        <title>Leptospira spp. isolated from tropical soils.</title>
        <authorList>
            <person name="Thibeaux R."/>
            <person name="Iraola G."/>
            <person name="Ferres I."/>
            <person name="Bierque E."/>
            <person name="Girault D."/>
            <person name="Soupe-Gilbert M.-E."/>
            <person name="Picardeau M."/>
            <person name="Goarant C."/>
        </authorList>
    </citation>
    <scope>NUCLEOTIDE SEQUENCE [LARGE SCALE GENOMIC DNA]</scope>
    <source>
        <strain evidence="6 8">FH1-B-B1</strain>
        <strain evidence="5 7">FH1-B-C1</strain>
    </source>
</reference>
<dbReference type="EMBL" id="NPDY01000003">
    <property type="protein sequence ID" value="PJZ70496.1"/>
    <property type="molecule type" value="Genomic_DNA"/>
</dbReference>
<evidence type="ECO:0000256" key="3">
    <source>
        <dbReference type="ARBA" id="ARBA00023163"/>
    </source>
</evidence>
<organism evidence="6 8">
    <name type="scientific">Leptospira perolatii</name>
    <dbReference type="NCBI Taxonomy" id="2023191"/>
    <lineage>
        <taxon>Bacteria</taxon>
        <taxon>Pseudomonadati</taxon>
        <taxon>Spirochaetota</taxon>
        <taxon>Spirochaetia</taxon>
        <taxon>Leptospirales</taxon>
        <taxon>Leptospiraceae</taxon>
        <taxon>Leptospira</taxon>
    </lineage>
</organism>
<sequence length="159" mass="18549">MKKEKSNSGPSLIDTAFAYYYYRVERLVRMHFSQLMIELGEDISIEQWILINRLAETGSSPQSELVDKTFKDRPNVTRLLDGLEKRNLVERIDDPGDRRKFEIRLTKDGRALLDRMVPKIKKERAVVYDGLGKKDLDSLKKISEKIEENILHSKVGKRK</sequence>
<accession>A0A2M9ZQI3</accession>
<protein>
    <submittedName>
        <fullName evidence="6">MarR family transcriptional regulator</fullName>
    </submittedName>
</protein>
<dbReference type="GO" id="GO:0003677">
    <property type="term" value="F:DNA binding"/>
    <property type="evidence" value="ECO:0007669"/>
    <property type="project" value="UniProtKB-KW"/>
</dbReference>
<comment type="caution">
    <text evidence="6">The sequence shown here is derived from an EMBL/GenBank/DDBJ whole genome shotgun (WGS) entry which is preliminary data.</text>
</comment>
<dbReference type="PANTHER" id="PTHR42756:SF1">
    <property type="entry name" value="TRANSCRIPTIONAL REPRESSOR OF EMRAB OPERON"/>
    <property type="match status" value="1"/>
</dbReference>
<dbReference type="AlphaFoldDB" id="A0A2M9ZQI3"/>
<dbReference type="Pfam" id="PF12802">
    <property type="entry name" value="MarR_2"/>
    <property type="match status" value="1"/>
</dbReference>
<evidence type="ECO:0000256" key="2">
    <source>
        <dbReference type="ARBA" id="ARBA00023125"/>
    </source>
</evidence>